<comment type="caution">
    <text evidence="5">The sequence shown here is derived from an EMBL/GenBank/DDBJ whole genome shotgun (WGS) entry which is preliminary data.</text>
</comment>
<dbReference type="NCBIfam" id="TIGR02543">
    <property type="entry name" value="List_Bact_rpt"/>
    <property type="match status" value="3"/>
</dbReference>
<proteinExistence type="predicted"/>
<protein>
    <submittedName>
        <fullName evidence="5">Putative repeat protein (TIGR02543 family)</fullName>
    </submittedName>
</protein>
<evidence type="ECO:0000313" key="6">
    <source>
        <dbReference type="Proteomes" id="UP000247612"/>
    </source>
</evidence>
<dbReference type="EMBL" id="QJKH01000018">
    <property type="protein sequence ID" value="PXX75288.1"/>
    <property type="molecule type" value="Genomic_DNA"/>
</dbReference>
<organism evidence="5 6">
    <name type="scientific">Dielma fastidiosa</name>
    <dbReference type="NCBI Taxonomy" id="1034346"/>
    <lineage>
        <taxon>Bacteria</taxon>
        <taxon>Bacillati</taxon>
        <taxon>Bacillota</taxon>
        <taxon>Erysipelotrichia</taxon>
        <taxon>Erysipelotrichales</taxon>
        <taxon>Erysipelotrichaceae</taxon>
        <taxon>Dielma</taxon>
    </lineage>
</organism>
<name>A0A318KSS8_9FIRM</name>
<dbReference type="Pfam" id="PF13306">
    <property type="entry name" value="LRR_5"/>
    <property type="match status" value="1"/>
</dbReference>
<accession>A0A318KSS8</accession>
<evidence type="ECO:0000256" key="1">
    <source>
        <dbReference type="ARBA" id="ARBA00004196"/>
    </source>
</evidence>
<keyword evidence="3" id="KW-0812">Transmembrane</keyword>
<dbReference type="Gene3D" id="3.80.10.10">
    <property type="entry name" value="Ribonuclease Inhibitor"/>
    <property type="match status" value="2"/>
</dbReference>
<evidence type="ECO:0000256" key="3">
    <source>
        <dbReference type="SAM" id="Phobius"/>
    </source>
</evidence>
<evidence type="ECO:0000256" key="2">
    <source>
        <dbReference type="SAM" id="MobiDB-lite"/>
    </source>
</evidence>
<dbReference type="STRING" id="1034346.GCA_000313565_03142"/>
<keyword evidence="4" id="KW-0732">Signal</keyword>
<dbReference type="Gene3D" id="2.60.40.4270">
    <property type="entry name" value="Listeria-Bacteroides repeat domain"/>
    <property type="match status" value="3"/>
</dbReference>
<evidence type="ECO:0000256" key="4">
    <source>
        <dbReference type="SAM" id="SignalP"/>
    </source>
</evidence>
<keyword evidence="3" id="KW-0472">Membrane</keyword>
<feature type="transmembrane region" description="Helical" evidence="3">
    <location>
        <begin position="1281"/>
        <end position="1300"/>
    </location>
</feature>
<dbReference type="GO" id="GO:0030313">
    <property type="term" value="C:cell envelope"/>
    <property type="evidence" value="ECO:0007669"/>
    <property type="project" value="UniProtKB-SubCell"/>
</dbReference>
<dbReference type="PANTHER" id="PTHR45661:SF3">
    <property type="entry name" value="IG-LIKE DOMAIN-CONTAINING PROTEIN"/>
    <property type="match status" value="1"/>
</dbReference>
<feature type="compositionally biased region" description="Basic and acidic residues" evidence="2">
    <location>
        <begin position="1253"/>
        <end position="1268"/>
    </location>
</feature>
<sequence>MNRHLKNWAIGIMACALTLNLTGYTVYAQETEEEINADQITDESEEEDSLKSNLALITGFDVLDKDYFILNEKLPIDEIGFPDQLGVYLEKSDISESINVSWQCDSYNDTDEDEYVFTPLWDEEVYELSADIAGDVPEITVVIQSVDNEIEWIASEPVNLSESVMVTPTEDDYTINTDGTLTGLSITYLNGLSAEQKKNINLVIPDSVKGTAVTAIGDKAFSLWYNNKYSGCDFVSLDLSNATNLTRIGNDAFYYAKNITGDLIIPDSVTIIGNNAFRECTGLNGKLVLPDDLLSIESYAFFYCRFTGQLKLPSKLEKIGNNAFKIDPSASFTGKLVIPESVKSIETVAFSGQQGITSVIFEGNNITALPDSVFRYCSGLNGTIIIPDSVQTIGKNTFGDTGKITVYLPKRKDSTNDKFITSTSLKSINLQAIICDKEDYTDIIKMLGSSQSHYVGYEMKVNFITDGPESFDPILRLYNHAFNMEKQDDGQWLTTNYKFPQLEGKNWGVSKTSISPLKETSAVTSDVIYAIKAYEKATYKFSANIDKVYDGQPILLKVEASHPSAKPIGSAKDGDVVFYYTWSWSTINFSPAVLSGYDENIYEFSDVREPKYEISCAVRVQTCVLKDGKPIVINSETHDFSVFIRQADPVIHPLYDTRPQIIANGLPEIQLSEGDTPGTIAWDAGQTLKTGEHEYTWTYMPVENAENSYNYKTVTGSVKLTGIEKGYSVDFGTPVHGSVILDKPYGAVQGDDLSITFIPDNGYKLYSAVLDGYDITNDITNNKYVIKDMQADHQLVIEFTLMNAADVESAIDKLPDISDKEVISQEDKNNILDAKLNYDEVGSEIKNDSKEKLYDAISKLDQVEINVPSDKVAVANRLYLLENMEAEDAKALKDDNIKFTVDVKVTDKAIDDDVSQILNTVLQDAVINESFDISVVKKLSGDNVNKEIPLTDLKEPIQLVFEVPSDLPSVEAGFVREFYIVRLHTSNGQTQADVLPNEAASSDIIVVSSDKFSIYVIAYKDVKKPASMPGGSGSHSTSYAVRFVSENGKIIGYISDIRAGGKINEPMKPTKSGYTFTGWYLDKECTQPWDFAKDTVKENLILYAGWEKIEPSQKNYVVIFNYLIDNEYHSESVSEGNITAMPAKPFKEGYTFTGWYVDQDCTIPWDFDNRVYSDLTLFAGWQVNTEEYPFTDYKPNEQSSVHLEAETDKKELPEEPVKEGYIFKGWFVDEDCTIPWKPEDDFEEDLKLYPGWEKEADVKTEEPSEIKPTENQPAPKQNDSMLLMLSAAAAVIVAGTILYIKKRRKTNK</sequence>
<dbReference type="InterPro" id="IPR013378">
    <property type="entry name" value="InlB-like_B-rpt"/>
</dbReference>
<feature type="chain" id="PRO_5039157224" evidence="4">
    <location>
        <begin position="29"/>
        <end position="1308"/>
    </location>
</feature>
<reference evidence="5 6" key="1">
    <citation type="submission" date="2018-05" db="EMBL/GenBank/DDBJ databases">
        <title>Genomic Encyclopedia of Type Strains, Phase IV (KMG-IV): sequencing the most valuable type-strain genomes for metagenomic binning, comparative biology and taxonomic classification.</title>
        <authorList>
            <person name="Goeker M."/>
        </authorList>
    </citation>
    <scope>NUCLEOTIDE SEQUENCE [LARGE SCALE GENOMIC DNA]</scope>
    <source>
        <strain evidence="5 6">JC118</strain>
    </source>
</reference>
<feature type="signal peptide" evidence="4">
    <location>
        <begin position="1"/>
        <end position="28"/>
    </location>
</feature>
<dbReference type="InterPro" id="IPR053139">
    <property type="entry name" value="Surface_bspA-like"/>
</dbReference>
<comment type="subcellular location">
    <subcellularLocation>
        <location evidence="1">Cell envelope</location>
    </subcellularLocation>
</comment>
<evidence type="ECO:0000313" key="5">
    <source>
        <dbReference type="EMBL" id="PXX75288.1"/>
    </source>
</evidence>
<keyword evidence="3" id="KW-1133">Transmembrane helix</keyword>
<gene>
    <name evidence="5" type="ORF">DES51_11818</name>
</gene>
<dbReference type="SUPFAM" id="SSF52058">
    <property type="entry name" value="L domain-like"/>
    <property type="match status" value="1"/>
</dbReference>
<feature type="region of interest" description="Disordered" evidence="2">
    <location>
        <begin position="1253"/>
        <end position="1277"/>
    </location>
</feature>
<dbReference type="InterPro" id="IPR032675">
    <property type="entry name" value="LRR_dom_sf"/>
</dbReference>
<dbReference type="PANTHER" id="PTHR45661">
    <property type="entry name" value="SURFACE ANTIGEN"/>
    <property type="match status" value="1"/>
</dbReference>
<dbReference type="Pfam" id="PF09479">
    <property type="entry name" value="Flg_new"/>
    <property type="match status" value="3"/>
</dbReference>
<keyword evidence="6" id="KW-1185">Reference proteome</keyword>
<dbReference type="InterPro" id="IPR026906">
    <property type="entry name" value="LRR_5"/>
</dbReference>
<dbReference type="Proteomes" id="UP000247612">
    <property type="component" value="Unassembled WGS sequence"/>
</dbReference>
<dbReference type="InterPro" id="IPR042229">
    <property type="entry name" value="Listeria/Bacterioides_rpt_sf"/>
</dbReference>